<keyword evidence="11" id="KW-0969">Cilium</keyword>
<evidence type="ECO:0000259" key="10">
    <source>
        <dbReference type="PROSITE" id="PS51123"/>
    </source>
</evidence>
<dbReference type="PATRIC" id="fig|1150625.3.peg.2502"/>
<evidence type="ECO:0000313" key="12">
    <source>
        <dbReference type="Proteomes" id="UP000074108"/>
    </source>
</evidence>
<gene>
    <name evidence="11" type="ORF">Q75_11755</name>
</gene>
<comment type="similarity">
    <text evidence="2">Belongs to the MotB family.</text>
</comment>
<dbReference type="Pfam" id="PF00691">
    <property type="entry name" value="OmpA"/>
    <property type="match status" value="1"/>
</dbReference>
<dbReference type="NCBIfam" id="NF005382">
    <property type="entry name" value="PRK06925.1"/>
    <property type="match status" value="1"/>
</dbReference>
<reference evidence="11 12" key="1">
    <citation type="journal article" date="2016" name="Front. Microbiol.">
        <title>Microevolution Analysis of Bacillus coahuilensis Unveils Differences in Phosphorus Acquisition Strategies and Their Regulation.</title>
        <authorList>
            <person name="Gomez-Lunar Z."/>
            <person name="Hernandez-Gonzalez I."/>
            <person name="Rodriguez-Torres M.D."/>
            <person name="Souza V."/>
            <person name="Olmedo-Alvarez G."/>
        </authorList>
    </citation>
    <scope>NUCLEOTIDE SEQUENCE [LARGE SCALE GENOMIC DNA]</scope>
    <source>
        <strain evidence="12">p1.1.43</strain>
    </source>
</reference>
<keyword evidence="5 9" id="KW-1133">Transmembrane helix</keyword>
<evidence type="ECO:0000256" key="8">
    <source>
        <dbReference type="SAM" id="MobiDB-lite"/>
    </source>
</evidence>
<dbReference type="AlphaFoldDB" id="A0A147K6Q5"/>
<name>A0A147K6Q5_9BACI</name>
<keyword evidence="11" id="KW-0966">Cell projection</keyword>
<evidence type="ECO:0000256" key="7">
    <source>
        <dbReference type="PROSITE-ProRule" id="PRU00473"/>
    </source>
</evidence>
<sequence length="260" mass="29521">MRRDRRPEPPEKGAPKWMVTFSDLVTLILVFFILLFSMSQIDIVKFKAIAESFSQRQILEFYPSIIEFENPSASPEVEKEDDMVQKELEDNDAPPNTDAGEPQTKEELDQLLDEIQQYLDENKLNDVAVASRTERGVVLVLQEQVLFQSGNAVIISDAYPFLDKVAELLSSIPNMIKIEGHTDNRPISTSVFPSNWELSAARSSGVIRYFISNHQLDPTRFIAVGYGDTRPLAPNDSAENLQKNRRVEMIILDPSYENVD</sequence>
<dbReference type="PANTHER" id="PTHR30329:SF16">
    <property type="entry name" value="CHEMOTAXIS MOTB PROTEIN"/>
    <property type="match status" value="1"/>
</dbReference>
<evidence type="ECO:0000256" key="4">
    <source>
        <dbReference type="ARBA" id="ARBA00022692"/>
    </source>
</evidence>
<dbReference type="GO" id="GO:0005886">
    <property type="term" value="C:plasma membrane"/>
    <property type="evidence" value="ECO:0007669"/>
    <property type="project" value="UniProtKB-SubCell"/>
</dbReference>
<dbReference type="PANTHER" id="PTHR30329">
    <property type="entry name" value="STATOR ELEMENT OF FLAGELLAR MOTOR COMPLEX"/>
    <property type="match status" value="1"/>
</dbReference>
<feature type="domain" description="OmpA-like" evidence="10">
    <location>
        <begin position="134"/>
        <end position="255"/>
    </location>
</feature>
<evidence type="ECO:0000256" key="2">
    <source>
        <dbReference type="ARBA" id="ARBA00008914"/>
    </source>
</evidence>
<keyword evidence="12" id="KW-1185">Reference proteome</keyword>
<dbReference type="Proteomes" id="UP000074108">
    <property type="component" value="Unassembled WGS sequence"/>
</dbReference>
<proteinExistence type="inferred from homology"/>
<feature type="region of interest" description="Disordered" evidence="8">
    <location>
        <begin position="72"/>
        <end position="102"/>
    </location>
</feature>
<keyword evidence="11" id="KW-0282">Flagellum</keyword>
<keyword evidence="4 9" id="KW-0812">Transmembrane</keyword>
<organism evidence="11 12">
    <name type="scientific">Bacillus coahuilensis p1.1.43</name>
    <dbReference type="NCBI Taxonomy" id="1150625"/>
    <lineage>
        <taxon>Bacteria</taxon>
        <taxon>Bacillati</taxon>
        <taxon>Bacillota</taxon>
        <taxon>Bacilli</taxon>
        <taxon>Bacillales</taxon>
        <taxon>Bacillaceae</taxon>
        <taxon>Bacillus</taxon>
    </lineage>
</organism>
<dbReference type="InterPro" id="IPR036737">
    <property type="entry name" value="OmpA-like_sf"/>
</dbReference>
<evidence type="ECO:0000256" key="9">
    <source>
        <dbReference type="SAM" id="Phobius"/>
    </source>
</evidence>
<dbReference type="STRING" id="1150625.Q75_11755"/>
<dbReference type="InterPro" id="IPR025713">
    <property type="entry name" value="MotB-like_N_dom"/>
</dbReference>
<comment type="subcellular location">
    <subcellularLocation>
        <location evidence="1">Cell membrane</location>
        <topology evidence="1">Single-pass membrane protein</topology>
    </subcellularLocation>
</comment>
<dbReference type="PROSITE" id="PS51123">
    <property type="entry name" value="OMPA_2"/>
    <property type="match status" value="1"/>
</dbReference>
<feature type="transmembrane region" description="Helical" evidence="9">
    <location>
        <begin position="21"/>
        <end position="39"/>
    </location>
</feature>
<protein>
    <submittedName>
        <fullName evidence="11">Flagellar motor protein MotS</fullName>
    </submittedName>
</protein>
<accession>A0A147K6Q5</accession>
<keyword evidence="3" id="KW-1003">Cell membrane</keyword>
<evidence type="ECO:0000313" key="11">
    <source>
        <dbReference type="EMBL" id="KUP05514.1"/>
    </source>
</evidence>
<dbReference type="InterPro" id="IPR006665">
    <property type="entry name" value="OmpA-like"/>
</dbReference>
<dbReference type="RefSeq" id="WP_059283296.1">
    <property type="nucleotide sequence ID" value="NZ_LDYG01000035.1"/>
</dbReference>
<evidence type="ECO:0000256" key="6">
    <source>
        <dbReference type="ARBA" id="ARBA00023136"/>
    </source>
</evidence>
<dbReference type="SUPFAM" id="SSF103088">
    <property type="entry name" value="OmpA-like"/>
    <property type="match status" value="1"/>
</dbReference>
<dbReference type="CDD" id="cd07185">
    <property type="entry name" value="OmpA_C-like"/>
    <property type="match status" value="1"/>
</dbReference>
<dbReference type="Gene3D" id="3.30.1330.60">
    <property type="entry name" value="OmpA-like domain"/>
    <property type="match status" value="1"/>
</dbReference>
<dbReference type="OrthoDB" id="9815217at2"/>
<evidence type="ECO:0000256" key="1">
    <source>
        <dbReference type="ARBA" id="ARBA00004162"/>
    </source>
</evidence>
<comment type="caution">
    <text evidence="11">The sequence shown here is derived from an EMBL/GenBank/DDBJ whole genome shotgun (WGS) entry which is preliminary data.</text>
</comment>
<dbReference type="EMBL" id="LDYG01000035">
    <property type="protein sequence ID" value="KUP05514.1"/>
    <property type="molecule type" value="Genomic_DNA"/>
</dbReference>
<evidence type="ECO:0000256" key="3">
    <source>
        <dbReference type="ARBA" id="ARBA00022475"/>
    </source>
</evidence>
<keyword evidence="6 7" id="KW-0472">Membrane</keyword>
<evidence type="ECO:0000256" key="5">
    <source>
        <dbReference type="ARBA" id="ARBA00022989"/>
    </source>
</evidence>
<dbReference type="Pfam" id="PF13677">
    <property type="entry name" value="MotB_plug"/>
    <property type="match status" value="1"/>
</dbReference>
<dbReference type="InterPro" id="IPR050330">
    <property type="entry name" value="Bact_OuterMem_StrucFunc"/>
</dbReference>